<accession>C0E9P8</accession>
<name>C0E9P8_9FIRM</name>
<dbReference type="HOGENOM" id="CLU_3231815_0_0_9"/>
<evidence type="ECO:0000313" key="2">
    <source>
        <dbReference type="Proteomes" id="UP000003340"/>
    </source>
</evidence>
<reference evidence="1 2" key="2">
    <citation type="submission" date="2009-02" db="EMBL/GenBank/DDBJ databases">
        <title>Draft genome sequence of Clostridium methylpentosum (DSM 5476).</title>
        <authorList>
            <person name="Sudarsanam P."/>
            <person name="Ley R."/>
            <person name="Guruge J."/>
            <person name="Turnbaugh P.J."/>
            <person name="Mahowald M."/>
            <person name="Liep D."/>
            <person name="Gordon J."/>
        </authorList>
    </citation>
    <scope>NUCLEOTIDE SEQUENCE [LARGE SCALE GENOMIC DNA]</scope>
    <source>
        <strain evidence="1 2">DSM 5476</strain>
    </source>
</reference>
<gene>
    <name evidence="1" type="ORF">CLOSTMETH_00547</name>
</gene>
<protein>
    <submittedName>
        <fullName evidence="1">Uncharacterized protein</fullName>
    </submittedName>
</protein>
<dbReference type="STRING" id="537013.CLOSTMETH_00547"/>
<dbReference type="Proteomes" id="UP000003340">
    <property type="component" value="Unassembled WGS sequence"/>
</dbReference>
<dbReference type="AlphaFoldDB" id="C0E9P8"/>
<dbReference type="EMBL" id="ACEC01000021">
    <property type="protein sequence ID" value="EEG31813.1"/>
    <property type="molecule type" value="Genomic_DNA"/>
</dbReference>
<evidence type="ECO:0000313" key="1">
    <source>
        <dbReference type="EMBL" id="EEG31813.1"/>
    </source>
</evidence>
<sequence length="43" mass="4966">MKKRLLDENRGIRLRYRNTCGAHYFAAGVFCIRKTTCCARGSK</sequence>
<organism evidence="1 2">
    <name type="scientific">[Clostridium] methylpentosum DSM 5476</name>
    <dbReference type="NCBI Taxonomy" id="537013"/>
    <lineage>
        <taxon>Bacteria</taxon>
        <taxon>Bacillati</taxon>
        <taxon>Bacillota</taxon>
        <taxon>Clostridia</taxon>
        <taxon>Eubacteriales</taxon>
        <taxon>Oscillospiraceae</taxon>
        <taxon>Oscillospiraceae incertae sedis</taxon>
    </lineage>
</organism>
<proteinExistence type="predicted"/>
<keyword evidence="2" id="KW-1185">Reference proteome</keyword>
<reference evidence="1 2" key="1">
    <citation type="submission" date="2009-01" db="EMBL/GenBank/DDBJ databases">
        <authorList>
            <person name="Fulton L."/>
            <person name="Clifton S."/>
            <person name="Fulton B."/>
            <person name="Xu J."/>
            <person name="Minx P."/>
            <person name="Pepin K.H."/>
            <person name="Johnson M."/>
            <person name="Bhonagiri V."/>
            <person name="Nash W.E."/>
            <person name="Mardis E.R."/>
            <person name="Wilson R.K."/>
        </authorList>
    </citation>
    <scope>NUCLEOTIDE SEQUENCE [LARGE SCALE GENOMIC DNA]</scope>
    <source>
        <strain evidence="1 2">DSM 5476</strain>
    </source>
</reference>
<comment type="caution">
    <text evidence="1">The sequence shown here is derived from an EMBL/GenBank/DDBJ whole genome shotgun (WGS) entry which is preliminary data.</text>
</comment>